<name>A0A1G4GB00_9BACT</name>
<sequence>MKKYILLPALLLTVAFHYSCQRESRFIVKGEFSSAEEQTLYLEHRGLGGVELLDSVTLKGKGTFTFKQAAPENPEFYQLRIGSQVALFAVDSLETLQVKGDANDLAATFTVENSPVNDQIRRIDEQTRLVNEKLDDAERRHEAKKIDDLTYLEEVDTILKSYKSEISRLILGNPSSAAAYYAVFQKVRNYLIFDPYSKQDYAMFGAVATSWDRYYPGTQRTKHLYDFTMNALKTRKLQEKQAALLENASVVTGSALPDIVLSTINGEKRSLASQKGKVVVVDFTVYRSDFSPAHNIELNKLYTKYRSQGLEIYQISFDSDEHFWKNAASNLPWITVRDPQSVYSSLLSLYNVREIPTAFVFNREGDVVARVENYATLASEVAKLL</sequence>
<dbReference type="Gene3D" id="3.40.30.10">
    <property type="entry name" value="Glutaredoxin"/>
    <property type="match status" value="1"/>
</dbReference>
<reference evidence="6 7" key="1">
    <citation type="submission" date="2016-08" db="EMBL/GenBank/DDBJ databases">
        <authorList>
            <person name="Seilhamer J.J."/>
        </authorList>
    </citation>
    <scope>NUCLEOTIDE SEQUENCE [LARGE SCALE GENOMIC DNA]</scope>
    <source>
        <strain evidence="6">ING2-E5A</strain>
    </source>
</reference>
<evidence type="ECO:0000256" key="2">
    <source>
        <dbReference type="ARBA" id="ARBA00022748"/>
    </source>
</evidence>
<dbReference type="SUPFAM" id="SSF52833">
    <property type="entry name" value="Thioredoxin-like"/>
    <property type="match status" value="1"/>
</dbReference>
<dbReference type="PROSITE" id="PS51352">
    <property type="entry name" value="THIOREDOXIN_2"/>
    <property type="match status" value="1"/>
</dbReference>
<dbReference type="InterPro" id="IPR036249">
    <property type="entry name" value="Thioredoxin-like_sf"/>
</dbReference>
<dbReference type="Proteomes" id="UP000178485">
    <property type="component" value="Chromosome i"/>
</dbReference>
<keyword evidence="7" id="KW-1185">Reference proteome</keyword>
<evidence type="ECO:0000256" key="4">
    <source>
        <dbReference type="ARBA" id="ARBA00023284"/>
    </source>
</evidence>
<organism evidence="6 7">
    <name type="scientific">Petrimonas mucosa</name>
    <dbReference type="NCBI Taxonomy" id="1642646"/>
    <lineage>
        <taxon>Bacteria</taxon>
        <taxon>Pseudomonadati</taxon>
        <taxon>Bacteroidota</taxon>
        <taxon>Bacteroidia</taxon>
        <taxon>Bacteroidales</taxon>
        <taxon>Dysgonomonadaceae</taxon>
        <taxon>Petrimonas</taxon>
    </lineage>
</organism>
<evidence type="ECO:0000256" key="1">
    <source>
        <dbReference type="ARBA" id="ARBA00004196"/>
    </source>
</evidence>
<dbReference type="CDD" id="cd02966">
    <property type="entry name" value="TlpA_like_family"/>
    <property type="match status" value="1"/>
</dbReference>
<evidence type="ECO:0000256" key="3">
    <source>
        <dbReference type="ARBA" id="ARBA00023157"/>
    </source>
</evidence>
<dbReference type="KEGG" id="pmuc:ING2E5A_2935"/>
<dbReference type="Pfam" id="PF14289">
    <property type="entry name" value="DUF4369"/>
    <property type="match status" value="1"/>
</dbReference>
<accession>A0A1G4GB00</accession>
<feature type="domain" description="Thioredoxin" evidence="5">
    <location>
        <begin position="250"/>
        <end position="385"/>
    </location>
</feature>
<dbReference type="STRING" id="1642646.ING2E5A_2935"/>
<evidence type="ECO:0000313" key="6">
    <source>
        <dbReference type="EMBL" id="SCM59730.1"/>
    </source>
</evidence>
<dbReference type="PANTHER" id="PTHR42852:SF6">
    <property type="entry name" value="THIOL:DISULFIDE INTERCHANGE PROTEIN DSBE"/>
    <property type="match status" value="1"/>
</dbReference>
<proteinExistence type="predicted"/>
<dbReference type="PANTHER" id="PTHR42852">
    <property type="entry name" value="THIOL:DISULFIDE INTERCHANGE PROTEIN DSBE"/>
    <property type="match status" value="1"/>
</dbReference>
<keyword evidence="3" id="KW-1015">Disulfide bond</keyword>
<gene>
    <name evidence="6" type="ORF">ING2E5A_2935</name>
</gene>
<dbReference type="GO" id="GO:0017004">
    <property type="term" value="P:cytochrome complex assembly"/>
    <property type="evidence" value="ECO:0007669"/>
    <property type="project" value="UniProtKB-KW"/>
</dbReference>
<dbReference type="Pfam" id="PF00578">
    <property type="entry name" value="AhpC-TSA"/>
    <property type="match status" value="1"/>
</dbReference>
<comment type="subcellular location">
    <subcellularLocation>
        <location evidence="1">Cell envelope</location>
    </subcellularLocation>
</comment>
<dbReference type="InterPro" id="IPR050553">
    <property type="entry name" value="Thioredoxin_ResA/DsbE_sf"/>
</dbReference>
<keyword evidence="4" id="KW-0676">Redox-active center</keyword>
<evidence type="ECO:0000313" key="7">
    <source>
        <dbReference type="Proteomes" id="UP000178485"/>
    </source>
</evidence>
<dbReference type="InterPro" id="IPR000866">
    <property type="entry name" value="AhpC/TSA"/>
</dbReference>
<evidence type="ECO:0000259" key="5">
    <source>
        <dbReference type="PROSITE" id="PS51352"/>
    </source>
</evidence>
<dbReference type="AlphaFoldDB" id="A0A1G4GB00"/>
<dbReference type="RefSeq" id="WP_071137964.1">
    <property type="nucleotide sequence ID" value="NZ_DUQN01000089.1"/>
</dbReference>
<dbReference type="GO" id="GO:0030313">
    <property type="term" value="C:cell envelope"/>
    <property type="evidence" value="ECO:0007669"/>
    <property type="project" value="UniProtKB-SubCell"/>
</dbReference>
<keyword evidence="2" id="KW-0201">Cytochrome c-type biogenesis</keyword>
<protein>
    <recommendedName>
        <fullName evidence="5">Thioredoxin domain-containing protein</fullName>
    </recommendedName>
</protein>
<dbReference type="EMBL" id="LT608328">
    <property type="protein sequence ID" value="SCM59730.1"/>
    <property type="molecule type" value="Genomic_DNA"/>
</dbReference>
<dbReference type="InterPro" id="IPR025380">
    <property type="entry name" value="DUF4369"/>
</dbReference>
<dbReference type="InterPro" id="IPR013766">
    <property type="entry name" value="Thioredoxin_domain"/>
</dbReference>